<organism evidence="1 2">
    <name type="scientific">Calderihabitans maritimus</name>
    <dbReference type="NCBI Taxonomy" id="1246530"/>
    <lineage>
        <taxon>Bacteria</taxon>
        <taxon>Bacillati</taxon>
        <taxon>Bacillota</taxon>
        <taxon>Clostridia</taxon>
        <taxon>Neomoorellales</taxon>
        <taxon>Calderihabitantaceae</taxon>
        <taxon>Calderihabitans</taxon>
    </lineage>
</organism>
<proteinExistence type="predicted"/>
<accession>A0A1Z5HXM2</accession>
<dbReference type="EMBL" id="BDGJ01000211">
    <property type="protein sequence ID" value="GAW94283.1"/>
    <property type="molecule type" value="Genomic_DNA"/>
</dbReference>
<comment type="caution">
    <text evidence="1">The sequence shown here is derived from an EMBL/GenBank/DDBJ whole genome shotgun (WGS) entry which is preliminary data.</text>
</comment>
<sequence length="16" mass="1729">MLPPGQAREFSKGIVV</sequence>
<keyword evidence="2" id="KW-1185">Reference proteome</keyword>
<evidence type="ECO:0000313" key="1">
    <source>
        <dbReference type="EMBL" id="GAW94283.1"/>
    </source>
</evidence>
<feature type="non-terminal residue" evidence="1">
    <location>
        <position position="16"/>
    </location>
</feature>
<reference evidence="2" key="1">
    <citation type="journal article" date="2017" name="Appl. Environ. Microbiol.">
        <title>Genomic analysis of Calderihabitans maritimus KKC1, a thermophilic hydrogenogenic carboxydotrophic bacterium isolated from marine sediment.</title>
        <authorList>
            <person name="Omae K."/>
            <person name="Yoneda Y."/>
            <person name="Fukuyama Y."/>
            <person name="Yoshida T."/>
            <person name="Sako Y."/>
        </authorList>
    </citation>
    <scope>NUCLEOTIDE SEQUENCE [LARGE SCALE GENOMIC DNA]</scope>
    <source>
        <strain evidence="2">KKC1</strain>
    </source>
</reference>
<evidence type="ECO:0000313" key="2">
    <source>
        <dbReference type="Proteomes" id="UP000197032"/>
    </source>
</evidence>
<name>A0A1Z5HXM2_9FIRM</name>
<dbReference type="AlphaFoldDB" id="A0A1Z5HXM2"/>
<dbReference type="Proteomes" id="UP000197032">
    <property type="component" value="Unassembled WGS sequence"/>
</dbReference>
<gene>
    <name evidence="1" type="ORF">KKC1_33930</name>
</gene>
<protein>
    <submittedName>
        <fullName evidence="1">Uncharacterized protein</fullName>
    </submittedName>
</protein>